<dbReference type="SUPFAM" id="SSF48371">
    <property type="entry name" value="ARM repeat"/>
    <property type="match status" value="1"/>
</dbReference>
<dbReference type="Pfam" id="PF02847">
    <property type="entry name" value="MA3"/>
    <property type="match status" value="1"/>
</dbReference>
<protein>
    <submittedName>
        <fullName evidence="8">Uncharacterized protein</fullName>
    </submittedName>
</protein>
<dbReference type="InterPro" id="IPR000719">
    <property type="entry name" value="Prot_kinase_dom"/>
</dbReference>
<evidence type="ECO:0000256" key="5">
    <source>
        <dbReference type="SAM" id="MobiDB-lite"/>
    </source>
</evidence>
<dbReference type="InterPro" id="IPR008266">
    <property type="entry name" value="Tyr_kinase_AS"/>
</dbReference>
<feature type="region of interest" description="Disordered" evidence="5">
    <location>
        <begin position="521"/>
        <end position="593"/>
    </location>
</feature>
<evidence type="ECO:0000313" key="9">
    <source>
        <dbReference type="Proteomes" id="UP000053593"/>
    </source>
</evidence>
<evidence type="ECO:0000256" key="1">
    <source>
        <dbReference type="ARBA" id="ARBA00022679"/>
    </source>
</evidence>
<dbReference type="SMART" id="SM00544">
    <property type="entry name" value="MA3"/>
    <property type="match status" value="1"/>
</dbReference>
<dbReference type="EMBL" id="KN834830">
    <property type="protein sequence ID" value="KIK53347.1"/>
    <property type="molecule type" value="Genomic_DNA"/>
</dbReference>
<sequence length="724" mass="79800">MESTSTIITAATAGSDSTDESTSIQELLRRALLEYDAHKQNRGLRFQSLEPQAAQQLVDYLQSVLDSRQHDSNDHTKYFSIFRYLSRRFQILPSSLVIRYIKREGLNPVAGGGFADIWRGTWKKKPVCLKVLRLTLEPNETKRDKIRKEFCHEALVWRQLHHPNILPLLGVNSDLFHPSFCLISPWMENRDINTFLKQNPLHSLPSVLHEVAAGLHYLHSREPPLIHGDIRGGNILVNDDLHCCLADFGLTLVTTGSQVWSLTTSSSSSKGSMRWLAPEYIDSSGPTSNHTSRDVYAFACTIVELLTQKPPFHDYMTDYKVMNYVMYGGRPTRPQNVWCPDVIWDLTTQCWAPIAQDRPSTNKILNDLQGVLSEEKAAVEKMAAEKAAAEKQAAEKQAAEKQAAAKKAAVEKAAAEKAAAEKAAAEKKAGKKRKKRGKRNTEAEKEANTRQISMSGGGSHRGGDRAEQSSADDRTISNGGTTTFGPSSVLAGNKGDKRKSLSRTNSSTNMLQMLQNVEASEVVGKSSLPPSRKASIDLGSGGAPEPAPQRKRLILQPRLRPLDQDTAPSTESDSEFDEGVSQYPEQEMSEAEAKKKIDEDIKEFFGVRDLDEAEVYFAKLPVVHHHALVDKLVSTAIESKEADATLVGRFFQRAASKKLVSSSALEEGFLGIAEFLDDIAIDAPKATDLYAIMIKGADLSEEQLKTIASKSAGNGDKLLDLVSS</sequence>
<dbReference type="InterPro" id="IPR016024">
    <property type="entry name" value="ARM-type_fold"/>
</dbReference>
<dbReference type="InterPro" id="IPR001245">
    <property type="entry name" value="Ser-Thr/Tyr_kinase_cat_dom"/>
</dbReference>
<feature type="domain" description="Protein kinase" evidence="6">
    <location>
        <begin position="103"/>
        <end position="372"/>
    </location>
</feature>
<dbReference type="Proteomes" id="UP000053593">
    <property type="component" value="Unassembled WGS sequence"/>
</dbReference>
<gene>
    <name evidence="8" type="ORF">GYMLUDRAFT_49357</name>
</gene>
<dbReference type="GO" id="GO:0005524">
    <property type="term" value="F:ATP binding"/>
    <property type="evidence" value="ECO:0007669"/>
    <property type="project" value="UniProtKB-KW"/>
</dbReference>
<dbReference type="PANTHER" id="PTHR44329">
    <property type="entry name" value="SERINE/THREONINE-PROTEIN KINASE TNNI3K-RELATED"/>
    <property type="match status" value="1"/>
</dbReference>
<keyword evidence="1" id="KW-0808">Transferase</keyword>
<dbReference type="Gene3D" id="1.25.40.180">
    <property type="match status" value="1"/>
</dbReference>
<name>A0A0D0C670_9AGAR</name>
<dbReference type="HOGENOM" id="CLU_382188_0_0_1"/>
<feature type="compositionally biased region" description="Basic residues" evidence="5">
    <location>
        <begin position="429"/>
        <end position="438"/>
    </location>
</feature>
<accession>A0A0D0C670</accession>
<feature type="region of interest" description="Disordered" evidence="5">
    <location>
        <begin position="1"/>
        <end position="21"/>
    </location>
</feature>
<keyword evidence="9" id="KW-1185">Reference proteome</keyword>
<dbReference type="SUPFAM" id="SSF56112">
    <property type="entry name" value="Protein kinase-like (PK-like)"/>
    <property type="match status" value="1"/>
</dbReference>
<dbReference type="InterPro" id="IPR003891">
    <property type="entry name" value="Initiation_fac_eIF4g_MI"/>
</dbReference>
<dbReference type="GO" id="GO:0004674">
    <property type="term" value="F:protein serine/threonine kinase activity"/>
    <property type="evidence" value="ECO:0007669"/>
    <property type="project" value="TreeGrafter"/>
</dbReference>
<dbReference type="PROSITE" id="PS50011">
    <property type="entry name" value="PROTEIN_KINASE_DOM"/>
    <property type="match status" value="1"/>
</dbReference>
<feature type="region of interest" description="Disordered" evidence="5">
    <location>
        <begin position="421"/>
        <end position="504"/>
    </location>
</feature>
<dbReference type="Gene3D" id="1.10.510.10">
    <property type="entry name" value="Transferase(Phosphotransferase) domain 1"/>
    <property type="match status" value="1"/>
</dbReference>
<organism evidence="8 9">
    <name type="scientific">Collybiopsis luxurians FD-317 M1</name>
    <dbReference type="NCBI Taxonomy" id="944289"/>
    <lineage>
        <taxon>Eukaryota</taxon>
        <taxon>Fungi</taxon>
        <taxon>Dikarya</taxon>
        <taxon>Basidiomycota</taxon>
        <taxon>Agaricomycotina</taxon>
        <taxon>Agaricomycetes</taxon>
        <taxon>Agaricomycetidae</taxon>
        <taxon>Agaricales</taxon>
        <taxon>Marasmiineae</taxon>
        <taxon>Omphalotaceae</taxon>
        <taxon>Collybiopsis</taxon>
        <taxon>Collybiopsis luxurians</taxon>
    </lineage>
</organism>
<dbReference type="PROSITE" id="PS51366">
    <property type="entry name" value="MI"/>
    <property type="match status" value="1"/>
</dbReference>
<dbReference type="InterPro" id="IPR051681">
    <property type="entry name" value="Ser/Thr_Kinases-Pseudokinases"/>
</dbReference>
<dbReference type="AlphaFoldDB" id="A0A0D0C670"/>
<dbReference type="PROSITE" id="PS00109">
    <property type="entry name" value="PROTEIN_KINASE_TYR"/>
    <property type="match status" value="1"/>
</dbReference>
<evidence type="ECO:0000259" key="6">
    <source>
        <dbReference type="PROSITE" id="PS50011"/>
    </source>
</evidence>
<keyword evidence="3" id="KW-0418">Kinase</keyword>
<keyword evidence="4" id="KW-0067">ATP-binding</keyword>
<feature type="compositionally biased region" description="Polar residues" evidence="5">
    <location>
        <begin position="476"/>
        <end position="486"/>
    </location>
</feature>
<feature type="compositionally biased region" description="Basic and acidic residues" evidence="5">
    <location>
        <begin position="439"/>
        <end position="448"/>
    </location>
</feature>
<evidence type="ECO:0000256" key="2">
    <source>
        <dbReference type="ARBA" id="ARBA00022741"/>
    </source>
</evidence>
<feature type="compositionally biased region" description="Basic and acidic residues" evidence="5">
    <location>
        <begin position="461"/>
        <end position="475"/>
    </location>
</feature>
<reference evidence="8 9" key="1">
    <citation type="submission" date="2014-04" db="EMBL/GenBank/DDBJ databases">
        <title>Evolutionary Origins and Diversification of the Mycorrhizal Mutualists.</title>
        <authorList>
            <consortium name="DOE Joint Genome Institute"/>
            <consortium name="Mycorrhizal Genomics Consortium"/>
            <person name="Kohler A."/>
            <person name="Kuo A."/>
            <person name="Nagy L.G."/>
            <person name="Floudas D."/>
            <person name="Copeland A."/>
            <person name="Barry K.W."/>
            <person name="Cichocki N."/>
            <person name="Veneault-Fourrey C."/>
            <person name="LaButti K."/>
            <person name="Lindquist E.A."/>
            <person name="Lipzen A."/>
            <person name="Lundell T."/>
            <person name="Morin E."/>
            <person name="Murat C."/>
            <person name="Riley R."/>
            <person name="Ohm R."/>
            <person name="Sun H."/>
            <person name="Tunlid A."/>
            <person name="Henrissat B."/>
            <person name="Grigoriev I.V."/>
            <person name="Hibbett D.S."/>
            <person name="Martin F."/>
        </authorList>
    </citation>
    <scope>NUCLEOTIDE SEQUENCE [LARGE SCALE GENOMIC DNA]</scope>
    <source>
        <strain evidence="8 9">FD-317 M1</strain>
    </source>
</reference>
<dbReference type="OrthoDB" id="346907at2759"/>
<evidence type="ECO:0000313" key="8">
    <source>
        <dbReference type="EMBL" id="KIK53347.1"/>
    </source>
</evidence>
<keyword evidence="2" id="KW-0547">Nucleotide-binding</keyword>
<feature type="domain" description="MI" evidence="7">
    <location>
        <begin position="592"/>
        <end position="713"/>
    </location>
</feature>
<evidence type="ECO:0000256" key="3">
    <source>
        <dbReference type="ARBA" id="ARBA00022777"/>
    </source>
</evidence>
<proteinExistence type="predicted"/>
<evidence type="ECO:0000259" key="7">
    <source>
        <dbReference type="PROSITE" id="PS51366"/>
    </source>
</evidence>
<dbReference type="PANTHER" id="PTHR44329:SF288">
    <property type="entry name" value="MITOGEN-ACTIVATED PROTEIN KINASE KINASE KINASE 20"/>
    <property type="match status" value="1"/>
</dbReference>
<dbReference type="Pfam" id="PF07714">
    <property type="entry name" value="PK_Tyr_Ser-Thr"/>
    <property type="match status" value="1"/>
</dbReference>
<dbReference type="InterPro" id="IPR011009">
    <property type="entry name" value="Kinase-like_dom_sf"/>
</dbReference>
<evidence type="ECO:0000256" key="4">
    <source>
        <dbReference type="ARBA" id="ARBA00022840"/>
    </source>
</evidence>